<evidence type="ECO:0000256" key="2">
    <source>
        <dbReference type="SAM" id="Phobius"/>
    </source>
</evidence>
<protein>
    <submittedName>
        <fullName evidence="4">Uncharacterized protein</fullName>
    </submittedName>
</protein>
<feature type="transmembrane region" description="Helical" evidence="2">
    <location>
        <begin position="95"/>
        <end position="111"/>
    </location>
</feature>
<feature type="chain" id="PRO_5035930280" evidence="3">
    <location>
        <begin position="17"/>
        <end position="213"/>
    </location>
</feature>
<keyword evidence="2" id="KW-0812">Transmembrane</keyword>
<feature type="region of interest" description="Disordered" evidence="1">
    <location>
        <begin position="174"/>
        <end position="198"/>
    </location>
</feature>
<keyword evidence="2" id="KW-1133">Transmembrane helix</keyword>
<keyword evidence="5" id="KW-1185">Reference proteome</keyword>
<evidence type="ECO:0000256" key="3">
    <source>
        <dbReference type="SAM" id="SignalP"/>
    </source>
</evidence>
<gene>
    <name evidence="4" type="ORF">PPRIM_AZ9-3.1.T0220145</name>
</gene>
<organism evidence="4 5">
    <name type="scientific">Paramecium primaurelia</name>
    <dbReference type="NCBI Taxonomy" id="5886"/>
    <lineage>
        <taxon>Eukaryota</taxon>
        <taxon>Sar</taxon>
        <taxon>Alveolata</taxon>
        <taxon>Ciliophora</taxon>
        <taxon>Intramacronucleata</taxon>
        <taxon>Oligohymenophorea</taxon>
        <taxon>Peniculida</taxon>
        <taxon>Parameciidae</taxon>
        <taxon>Paramecium</taxon>
    </lineage>
</organism>
<dbReference type="Proteomes" id="UP000688137">
    <property type="component" value="Unassembled WGS sequence"/>
</dbReference>
<name>A0A8S1KKH3_PARPR</name>
<evidence type="ECO:0000313" key="5">
    <source>
        <dbReference type="Proteomes" id="UP000688137"/>
    </source>
</evidence>
<keyword evidence="3" id="KW-0732">Signal</keyword>
<dbReference type="OMA" id="YNYFEIF"/>
<proteinExistence type="predicted"/>
<feature type="signal peptide" evidence="3">
    <location>
        <begin position="1"/>
        <end position="16"/>
    </location>
</feature>
<accession>A0A8S1KKH3</accession>
<keyword evidence="2" id="KW-0472">Membrane</keyword>
<evidence type="ECO:0000256" key="1">
    <source>
        <dbReference type="SAM" id="MobiDB-lite"/>
    </source>
</evidence>
<comment type="caution">
    <text evidence="4">The sequence shown here is derived from an EMBL/GenBank/DDBJ whole genome shotgun (WGS) entry which is preliminary data.</text>
</comment>
<sequence>MRLVVYILLLCSTVIAIPKKQIQLRTKYNQPINAQEIKLSDVDLALYQTDVQQDGQRNHLKSEITNWAAAKSTLIEQLTAFYNYFEIFLSKQQQIGIFLVCFICFAFYFMVKSEDRNIKNRKQNPKRMPQKYQEPNVVILTDSIIGKEQSPQPLVSTIIGSIIYEERVNKSADDLKNKEQPHPLQRSNSQPFIKPYHPDYSAEEINDLLKDIN</sequence>
<dbReference type="AlphaFoldDB" id="A0A8S1KKH3"/>
<reference evidence="4" key="1">
    <citation type="submission" date="2021-01" db="EMBL/GenBank/DDBJ databases">
        <authorList>
            <consortium name="Genoscope - CEA"/>
            <person name="William W."/>
        </authorList>
    </citation>
    <scope>NUCLEOTIDE SEQUENCE</scope>
</reference>
<evidence type="ECO:0000313" key="4">
    <source>
        <dbReference type="EMBL" id="CAD8054663.1"/>
    </source>
</evidence>
<dbReference type="EMBL" id="CAJJDM010000020">
    <property type="protein sequence ID" value="CAD8054663.1"/>
    <property type="molecule type" value="Genomic_DNA"/>
</dbReference>